<keyword evidence="2" id="KW-1185">Reference proteome</keyword>
<dbReference type="AlphaFoldDB" id="A0A0H1BIC9"/>
<proteinExistence type="predicted"/>
<gene>
    <name evidence="1" type="ORF">EMPG_09862</name>
</gene>
<evidence type="ECO:0000313" key="1">
    <source>
        <dbReference type="EMBL" id="KLJ10848.1"/>
    </source>
</evidence>
<dbReference type="EMBL" id="LDEV01001879">
    <property type="protein sequence ID" value="KLJ10848.1"/>
    <property type="molecule type" value="Genomic_DNA"/>
</dbReference>
<reference evidence="2" key="1">
    <citation type="journal article" date="2015" name="PLoS Genet.">
        <title>The dynamic genome and transcriptome of the human fungal pathogen Blastomyces and close relative Emmonsia.</title>
        <authorList>
            <person name="Munoz J.F."/>
            <person name="Gauthier G.M."/>
            <person name="Desjardins C.A."/>
            <person name="Gallo J.E."/>
            <person name="Holder J."/>
            <person name="Sullivan T.D."/>
            <person name="Marty A.J."/>
            <person name="Carmen J.C."/>
            <person name="Chen Z."/>
            <person name="Ding L."/>
            <person name="Gujja S."/>
            <person name="Magrini V."/>
            <person name="Misas E."/>
            <person name="Mitreva M."/>
            <person name="Priest M."/>
            <person name="Saif S."/>
            <person name="Whiston E.A."/>
            <person name="Young S."/>
            <person name="Zeng Q."/>
            <person name="Goldman W.E."/>
            <person name="Mardis E.R."/>
            <person name="Taylor J.W."/>
            <person name="McEwen J.G."/>
            <person name="Clay O.K."/>
            <person name="Klein B.S."/>
            <person name="Cuomo C.A."/>
        </authorList>
    </citation>
    <scope>NUCLEOTIDE SEQUENCE [LARGE SCALE GENOMIC DNA]</scope>
    <source>
        <strain evidence="2">UAMH 139</strain>
    </source>
</reference>
<dbReference type="Proteomes" id="UP000053573">
    <property type="component" value="Unassembled WGS sequence"/>
</dbReference>
<comment type="caution">
    <text evidence="1">The sequence shown here is derived from an EMBL/GenBank/DDBJ whole genome shotgun (WGS) entry which is preliminary data.</text>
</comment>
<protein>
    <submittedName>
        <fullName evidence="1">Uncharacterized protein</fullName>
    </submittedName>
</protein>
<accession>A0A0H1BIC9</accession>
<sequence>MPLLTELPPSSRVTPRRSLMISASAPLAASCSRLPAITLPSNTMGLRYSRAGECAPTLAFPAAPQAYPMCPMGQLYRP</sequence>
<name>A0A0H1BIC9_9EURO</name>
<organism evidence="1 2">
    <name type="scientific">Blastomyces silverae</name>
    <dbReference type="NCBI Taxonomy" id="2060906"/>
    <lineage>
        <taxon>Eukaryota</taxon>
        <taxon>Fungi</taxon>
        <taxon>Dikarya</taxon>
        <taxon>Ascomycota</taxon>
        <taxon>Pezizomycotina</taxon>
        <taxon>Eurotiomycetes</taxon>
        <taxon>Eurotiomycetidae</taxon>
        <taxon>Onygenales</taxon>
        <taxon>Ajellomycetaceae</taxon>
        <taxon>Blastomyces</taxon>
    </lineage>
</organism>
<evidence type="ECO:0000313" key="2">
    <source>
        <dbReference type="Proteomes" id="UP000053573"/>
    </source>
</evidence>